<proteinExistence type="predicted"/>
<accession>A0A381Y9V5</accession>
<feature type="transmembrane region" description="Helical" evidence="5">
    <location>
        <begin position="48"/>
        <end position="71"/>
    </location>
</feature>
<dbReference type="InterPro" id="IPR002645">
    <property type="entry name" value="STAS_dom"/>
</dbReference>
<sequence length="728" mass="80098">MSKDSVISDFVPGMIAGTINAIVCIVSAMALAALIFTGPLAEYLPQGIGILLLGTVIFAVLSALTATYPLIFSAPQDIPIAILALMAATVAAGMGGEMTGEQLYRFIFVAIGLTSILVGLFFYILGRFRLGKLVRYIPFPVVGGFLAGTGWLIVKFSFAMMTDLDLSLANMVILFEKNIFNQWFPGFVFAVVLLLATRRFSHYLLTPGILFGSIALFYMVMFARGFSYTALEANGHLLGPFPDGGLFPGMPFEYVSRFRWDLFIVHLPAIGTMMILNAVAVLFNYSGLELIVKEDFDLNKELRLTGYNNMVAGLAGTPAGYMTLSETSMSYNLGARSRLPSIVVAVFCTVTLIFGAKVLSIFPKVILGGLLLNLGLEFLMEWLYDTRKRLQKTDYTVIALILIVIGSIGFLEGIVLGLLMSIVLFVINYSKVEVIKYQLTGKTFSSNVERSSHLKQILDDHGDEIYILPLQGFIFFGTANRLLQQVQMRQEDSDLGPLHYLVFDFRHVTGLDSSAINSFNKLQIMAENSRFRVLLCGLQAEMESQLKIEGLISNDNTIIQVFDDLDHGLEWCEEQIILTVLPDAGDVARTDKGDSFKEKFPQIAEYFDTRKIPAGTAIINQGENPGGITFIESGQITVELKTNTGKKIRLKTLGPGTVVGEVSLYLGTKASASVLANTECKVFFLARENFERMNLEAPEKAAELHSYIVKLLSDRLAGSNATIQALMR</sequence>
<keyword evidence="4 5" id="KW-0472">Membrane</keyword>
<dbReference type="InterPro" id="IPR014710">
    <property type="entry name" value="RmlC-like_jellyroll"/>
</dbReference>
<gene>
    <name evidence="8" type="ORF">METZ01_LOCUS126117</name>
</gene>
<dbReference type="SUPFAM" id="SSF52091">
    <property type="entry name" value="SpoIIaa-like"/>
    <property type="match status" value="1"/>
</dbReference>
<evidence type="ECO:0000256" key="5">
    <source>
        <dbReference type="SAM" id="Phobius"/>
    </source>
</evidence>
<feature type="transmembrane region" description="Helical" evidence="5">
    <location>
        <begin position="396"/>
        <end position="427"/>
    </location>
</feature>
<dbReference type="PANTHER" id="PTHR43310:SF1">
    <property type="entry name" value="SULFATE TRANSPORTER YBAR-RELATED"/>
    <property type="match status" value="1"/>
</dbReference>
<evidence type="ECO:0000256" key="2">
    <source>
        <dbReference type="ARBA" id="ARBA00022692"/>
    </source>
</evidence>
<dbReference type="InterPro" id="IPR052706">
    <property type="entry name" value="Membrane-Transporter-like"/>
</dbReference>
<dbReference type="Pfam" id="PF01740">
    <property type="entry name" value="STAS"/>
    <property type="match status" value="1"/>
</dbReference>
<keyword evidence="3 5" id="KW-1133">Transmembrane helix</keyword>
<protein>
    <recommendedName>
        <fullName evidence="9">STAS domain-containing protein</fullName>
    </recommendedName>
</protein>
<dbReference type="InterPro" id="IPR011547">
    <property type="entry name" value="SLC26A/SulP_dom"/>
</dbReference>
<dbReference type="Pfam" id="PF00916">
    <property type="entry name" value="Sulfate_transp"/>
    <property type="match status" value="1"/>
</dbReference>
<dbReference type="PROSITE" id="PS50801">
    <property type="entry name" value="STAS"/>
    <property type="match status" value="1"/>
</dbReference>
<evidence type="ECO:0000259" key="7">
    <source>
        <dbReference type="PROSITE" id="PS50801"/>
    </source>
</evidence>
<dbReference type="InterPro" id="IPR036513">
    <property type="entry name" value="STAS_dom_sf"/>
</dbReference>
<dbReference type="InterPro" id="IPR000595">
    <property type="entry name" value="cNMP-bd_dom"/>
</dbReference>
<name>A0A381Y9V5_9ZZZZ</name>
<dbReference type="InterPro" id="IPR018490">
    <property type="entry name" value="cNMP-bd_dom_sf"/>
</dbReference>
<dbReference type="CDD" id="cd00038">
    <property type="entry name" value="CAP_ED"/>
    <property type="match status" value="1"/>
</dbReference>
<feature type="transmembrane region" description="Helical" evidence="5">
    <location>
        <begin position="78"/>
        <end position="96"/>
    </location>
</feature>
<feature type="transmembrane region" description="Helical" evidence="5">
    <location>
        <begin position="179"/>
        <end position="196"/>
    </location>
</feature>
<dbReference type="EMBL" id="UINC01017620">
    <property type="protein sequence ID" value="SVA73263.1"/>
    <property type="molecule type" value="Genomic_DNA"/>
</dbReference>
<dbReference type="Gene3D" id="3.30.750.24">
    <property type="entry name" value="STAS domain"/>
    <property type="match status" value="1"/>
</dbReference>
<dbReference type="PROSITE" id="PS50042">
    <property type="entry name" value="CNMP_BINDING_3"/>
    <property type="match status" value="1"/>
</dbReference>
<evidence type="ECO:0000256" key="3">
    <source>
        <dbReference type="ARBA" id="ARBA00022989"/>
    </source>
</evidence>
<evidence type="ECO:0000259" key="6">
    <source>
        <dbReference type="PROSITE" id="PS50042"/>
    </source>
</evidence>
<comment type="subcellular location">
    <subcellularLocation>
        <location evidence="1">Membrane</location>
        <topology evidence="1">Multi-pass membrane protein</topology>
    </subcellularLocation>
</comment>
<feature type="transmembrane region" description="Helical" evidence="5">
    <location>
        <begin position="12"/>
        <end position="36"/>
    </location>
</feature>
<feature type="transmembrane region" description="Helical" evidence="5">
    <location>
        <begin position="203"/>
        <end position="223"/>
    </location>
</feature>
<feature type="transmembrane region" description="Helical" evidence="5">
    <location>
        <begin position="263"/>
        <end position="283"/>
    </location>
</feature>
<dbReference type="GO" id="GO:0016020">
    <property type="term" value="C:membrane"/>
    <property type="evidence" value="ECO:0007669"/>
    <property type="project" value="UniProtKB-SubCell"/>
</dbReference>
<feature type="transmembrane region" description="Helical" evidence="5">
    <location>
        <begin position="365"/>
        <end position="384"/>
    </location>
</feature>
<evidence type="ECO:0000256" key="1">
    <source>
        <dbReference type="ARBA" id="ARBA00004141"/>
    </source>
</evidence>
<dbReference type="AlphaFoldDB" id="A0A381Y9V5"/>
<dbReference type="PANTHER" id="PTHR43310">
    <property type="entry name" value="SULFATE TRANSPORTER YBAR-RELATED"/>
    <property type="match status" value="1"/>
</dbReference>
<evidence type="ECO:0008006" key="9">
    <source>
        <dbReference type="Google" id="ProtNLM"/>
    </source>
</evidence>
<feature type="transmembrane region" description="Helical" evidence="5">
    <location>
        <begin position="102"/>
        <end position="125"/>
    </location>
</feature>
<dbReference type="SUPFAM" id="SSF51206">
    <property type="entry name" value="cAMP-binding domain-like"/>
    <property type="match status" value="1"/>
</dbReference>
<feature type="transmembrane region" description="Helical" evidence="5">
    <location>
        <begin position="339"/>
        <end position="359"/>
    </location>
</feature>
<evidence type="ECO:0000313" key="8">
    <source>
        <dbReference type="EMBL" id="SVA73263.1"/>
    </source>
</evidence>
<dbReference type="CDD" id="cd07042">
    <property type="entry name" value="STAS_SulP_like_sulfate_transporter"/>
    <property type="match status" value="1"/>
</dbReference>
<dbReference type="Pfam" id="PF00027">
    <property type="entry name" value="cNMP_binding"/>
    <property type="match status" value="1"/>
</dbReference>
<feature type="transmembrane region" description="Helical" evidence="5">
    <location>
        <begin position="137"/>
        <end position="159"/>
    </location>
</feature>
<dbReference type="Gene3D" id="2.60.120.10">
    <property type="entry name" value="Jelly Rolls"/>
    <property type="match status" value="1"/>
</dbReference>
<feature type="domain" description="STAS" evidence="7">
    <location>
        <begin position="463"/>
        <end position="572"/>
    </location>
</feature>
<reference evidence="8" key="1">
    <citation type="submission" date="2018-05" db="EMBL/GenBank/DDBJ databases">
        <authorList>
            <person name="Lanie J.A."/>
            <person name="Ng W.-L."/>
            <person name="Kazmierczak K.M."/>
            <person name="Andrzejewski T.M."/>
            <person name="Davidsen T.M."/>
            <person name="Wayne K.J."/>
            <person name="Tettelin H."/>
            <person name="Glass J.I."/>
            <person name="Rusch D."/>
            <person name="Podicherti R."/>
            <person name="Tsui H.-C.T."/>
            <person name="Winkler M.E."/>
        </authorList>
    </citation>
    <scope>NUCLEOTIDE SEQUENCE</scope>
</reference>
<evidence type="ECO:0000256" key="4">
    <source>
        <dbReference type="ARBA" id="ARBA00023136"/>
    </source>
</evidence>
<feature type="domain" description="Cyclic nucleotide-binding" evidence="6">
    <location>
        <begin position="602"/>
        <end position="693"/>
    </location>
</feature>
<keyword evidence="2 5" id="KW-0812">Transmembrane</keyword>
<dbReference type="SMART" id="SM00100">
    <property type="entry name" value="cNMP"/>
    <property type="match status" value="1"/>
</dbReference>
<organism evidence="8">
    <name type="scientific">marine metagenome</name>
    <dbReference type="NCBI Taxonomy" id="408172"/>
    <lineage>
        <taxon>unclassified sequences</taxon>
        <taxon>metagenomes</taxon>
        <taxon>ecological metagenomes</taxon>
    </lineage>
</organism>